<evidence type="ECO:0000256" key="9">
    <source>
        <dbReference type="ARBA" id="ARBA00023014"/>
    </source>
</evidence>
<dbReference type="GO" id="GO:0045333">
    <property type="term" value="P:cellular respiration"/>
    <property type="evidence" value="ECO:0007669"/>
    <property type="project" value="UniProtKB-ARBA"/>
</dbReference>
<evidence type="ECO:0000256" key="6">
    <source>
        <dbReference type="ARBA" id="ARBA00022723"/>
    </source>
</evidence>
<dbReference type="GO" id="GO:0043546">
    <property type="term" value="F:molybdopterin cofactor binding"/>
    <property type="evidence" value="ECO:0007669"/>
    <property type="project" value="InterPro"/>
</dbReference>
<dbReference type="PANTHER" id="PTHR43105">
    <property type="entry name" value="RESPIRATORY NITRATE REDUCTASE"/>
    <property type="match status" value="1"/>
</dbReference>
<dbReference type="InterPro" id="IPR041953">
    <property type="entry name" value="YdeP_MopB"/>
</dbReference>
<dbReference type="GO" id="GO:1990204">
    <property type="term" value="C:oxidoreductase complex"/>
    <property type="evidence" value="ECO:0007669"/>
    <property type="project" value="UniProtKB-ARBA"/>
</dbReference>
<keyword evidence="5" id="KW-0500">Molybdenum</keyword>
<dbReference type="Proteomes" id="UP000199569">
    <property type="component" value="Unassembled WGS sequence"/>
</dbReference>
<dbReference type="Gene3D" id="3.40.228.10">
    <property type="entry name" value="Dimethylsulfoxide Reductase, domain 2"/>
    <property type="match status" value="1"/>
</dbReference>
<dbReference type="GO" id="GO:0016020">
    <property type="term" value="C:membrane"/>
    <property type="evidence" value="ECO:0007669"/>
    <property type="project" value="TreeGrafter"/>
</dbReference>
<organism evidence="13 14">
    <name type="scientific">Microvirga guangxiensis</name>
    <dbReference type="NCBI Taxonomy" id="549386"/>
    <lineage>
        <taxon>Bacteria</taxon>
        <taxon>Pseudomonadati</taxon>
        <taxon>Pseudomonadota</taxon>
        <taxon>Alphaproteobacteria</taxon>
        <taxon>Hyphomicrobiales</taxon>
        <taxon>Methylobacteriaceae</taxon>
        <taxon>Microvirga</taxon>
    </lineage>
</organism>
<gene>
    <name evidence="13" type="ORF">SAMN02927923_01198</name>
</gene>
<dbReference type="GO" id="GO:0008863">
    <property type="term" value="F:formate dehydrogenase (NAD+) activity"/>
    <property type="evidence" value="ECO:0007669"/>
    <property type="project" value="InterPro"/>
</dbReference>
<dbReference type="Gene3D" id="3.40.50.740">
    <property type="match status" value="1"/>
</dbReference>
<reference evidence="13 14" key="1">
    <citation type="submission" date="2016-10" db="EMBL/GenBank/DDBJ databases">
        <authorList>
            <person name="de Groot N.N."/>
        </authorList>
    </citation>
    <scope>NUCLEOTIDE SEQUENCE [LARGE SCALE GENOMIC DNA]</scope>
    <source>
        <strain evidence="13 14">CGMCC 1.7666</strain>
    </source>
</reference>
<keyword evidence="7" id="KW-0560">Oxidoreductase</keyword>
<evidence type="ECO:0000313" key="13">
    <source>
        <dbReference type="EMBL" id="SCY33555.1"/>
    </source>
</evidence>
<evidence type="ECO:0000256" key="2">
    <source>
        <dbReference type="ARBA" id="ARBA00001966"/>
    </source>
</evidence>
<dbReference type="InterPro" id="IPR010046">
    <property type="entry name" value="Mopterin_OxRdtse_a_bac"/>
</dbReference>
<feature type="domain" description="Molybdopterin oxidoreductase" evidence="11">
    <location>
        <begin position="128"/>
        <end position="502"/>
    </location>
</feature>
<dbReference type="InterPro" id="IPR050123">
    <property type="entry name" value="Prok_molybdopt-oxidoreductase"/>
</dbReference>
<dbReference type="CDD" id="cd02767">
    <property type="entry name" value="MopB_ydeP"/>
    <property type="match status" value="1"/>
</dbReference>
<dbReference type="Gene3D" id="2.40.40.20">
    <property type="match status" value="1"/>
</dbReference>
<keyword evidence="6" id="KW-0479">Metal-binding</keyword>
<dbReference type="PANTHER" id="PTHR43105:SF4">
    <property type="entry name" value="PROTEIN YDEP"/>
    <property type="match status" value="1"/>
</dbReference>
<keyword evidence="8" id="KW-0408">Iron</keyword>
<evidence type="ECO:0000256" key="4">
    <source>
        <dbReference type="ARBA" id="ARBA00022485"/>
    </source>
</evidence>
<feature type="domain" description="Molybdopterin dinucleotide-binding" evidence="12">
    <location>
        <begin position="660"/>
        <end position="767"/>
    </location>
</feature>
<evidence type="ECO:0000256" key="5">
    <source>
        <dbReference type="ARBA" id="ARBA00022505"/>
    </source>
</evidence>
<dbReference type="SUPFAM" id="SSF53706">
    <property type="entry name" value="Formate dehydrogenase/DMSO reductase, domains 1-3"/>
    <property type="match status" value="1"/>
</dbReference>
<dbReference type="CDD" id="cd02787">
    <property type="entry name" value="MopB_CT_ydeP"/>
    <property type="match status" value="1"/>
</dbReference>
<feature type="compositionally biased region" description="Basic and acidic residues" evidence="10">
    <location>
        <begin position="15"/>
        <end position="27"/>
    </location>
</feature>
<keyword evidence="4" id="KW-0004">4Fe-4S</keyword>
<accession>A0A1G5F2U1</accession>
<proteinExistence type="inferred from homology"/>
<dbReference type="InterPro" id="IPR037951">
    <property type="entry name" value="MopB_CT_YdeP"/>
</dbReference>
<dbReference type="Pfam" id="PF01568">
    <property type="entry name" value="Molydop_binding"/>
    <property type="match status" value="1"/>
</dbReference>
<evidence type="ECO:0000313" key="14">
    <source>
        <dbReference type="Proteomes" id="UP000199569"/>
    </source>
</evidence>
<evidence type="ECO:0000256" key="7">
    <source>
        <dbReference type="ARBA" id="ARBA00023002"/>
    </source>
</evidence>
<evidence type="ECO:0000256" key="8">
    <source>
        <dbReference type="ARBA" id="ARBA00023004"/>
    </source>
</evidence>
<dbReference type="InterPro" id="IPR006656">
    <property type="entry name" value="Mopterin_OxRdtase"/>
</dbReference>
<name>A0A1G5F2U1_9HYPH</name>
<dbReference type="PIRSF" id="PIRSF000144">
    <property type="entry name" value="CbbBc"/>
    <property type="match status" value="1"/>
</dbReference>
<dbReference type="NCBIfam" id="TIGR01701">
    <property type="entry name" value="Fdhalpha-like"/>
    <property type="match status" value="1"/>
</dbReference>
<comment type="cofactor">
    <cofactor evidence="1">
        <name>Mo-bis(molybdopterin guanine dinucleotide)</name>
        <dbReference type="ChEBI" id="CHEBI:60539"/>
    </cofactor>
</comment>
<dbReference type="GO" id="GO:0030151">
    <property type="term" value="F:molybdenum ion binding"/>
    <property type="evidence" value="ECO:0007669"/>
    <property type="project" value="InterPro"/>
</dbReference>
<keyword evidence="14" id="KW-1185">Reference proteome</keyword>
<evidence type="ECO:0000259" key="11">
    <source>
        <dbReference type="Pfam" id="PF00384"/>
    </source>
</evidence>
<evidence type="ECO:0000256" key="1">
    <source>
        <dbReference type="ARBA" id="ARBA00001942"/>
    </source>
</evidence>
<evidence type="ECO:0000259" key="12">
    <source>
        <dbReference type="Pfam" id="PF01568"/>
    </source>
</evidence>
<evidence type="ECO:0000256" key="10">
    <source>
        <dbReference type="SAM" id="MobiDB-lite"/>
    </source>
</evidence>
<dbReference type="InterPro" id="IPR006657">
    <property type="entry name" value="MoPterin_dinucl-bd_dom"/>
</dbReference>
<sequence length="777" mass="85613">MVGLSAASEGSQMSKSEESSQRPDTPHYENATGGWGSLKGVSRILVDQKPSPGVFHTLMRQNKPGGHMCTSCAWTKPAQPHLFEFCENGAKATIWDLTRDRCTPDFFARHSLAELRGLSDHELEKTGRLTHPMRYDPSSDRYIETTWEEAFAGIGAKLRELDPKSAVFYLSGKGSLETAYLYALFARLYGHNNLPDSSNMCHETTSVALKKVIGIGVGTCVLSDFDHCDLILFFGQNTGTNSPRFLHTLQTAKERGCKMITFNPIRERGLVEFANPQNPAQMTVKPATRISDIYLQVRPGGDIAVLAGLCKRVLELDAERGGQILDRAFIEEHTTGLDELMARLREVSWEEIEKESGLRREELNEVAEIYATSKNVIGIYGMGLTQHVKGWLNLAMFVNLLLLRGNIGRKGAGISPVRGHSNVQGQRTVGVSEKPENVPLDKLAELFGFEPPQEEGRSTVDLVEGLLDGSVRGLISMGGNLARAIPDRARAEEAWRNLDLNVQVATKLNRSHLLPGQATWLLPCLVRAEEDMQAAGPQVVTMEDSLSMIHGSLGKREPASPHLKSEVTIIAGIAKAALPPNPKVKWDEWTGDYGLIRDLIEATYPDKFKNFNGRLFTPGGFHRGNSARDREWKTESGKAQFTAPESLTALGESPEGEEVTLITLRSNDQFNTTIYGYSDRLRGLSGARDIVLINPEEMARRGLSEGQLVTLECAVEDGAERVVRGLRVVPYDLPDSCVAAYYPEANPLIPVSYHDELSKTPAYKGVPVRIHADGAVR</sequence>
<dbReference type="SUPFAM" id="SSF50692">
    <property type="entry name" value="ADC-like"/>
    <property type="match status" value="1"/>
</dbReference>
<keyword evidence="9" id="KW-0411">Iron-sulfur</keyword>
<dbReference type="InterPro" id="IPR009010">
    <property type="entry name" value="Asp_de-COase-like_dom_sf"/>
</dbReference>
<dbReference type="AlphaFoldDB" id="A0A1G5F2U1"/>
<dbReference type="Pfam" id="PF00384">
    <property type="entry name" value="Molybdopterin"/>
    <property type="match status" value="1"/>
</dbReference>
<protein>
    <submittedName>
        <fullName evidence="13">Oxidoreductase alpha (Molybdopterin) subunit</fullName>
    </submittedName>
</protein>
<dbReference type="GO" id="GO:0051539">
    <property type="term" value="F:4 iron, 4 sulfur cluster binding"/>
    <property type="evidence" value="ECO:0007669"/>
    <property type="project" value="UniProtKB-KW"/>
</dbReference>
<evidence type="ECO:0000256" key="3">
    <source>
        <dbReference type="ARBA" id="ARBA00010312"/>
    </source>
</evidence>
<dbReference type="EMBL" id="FMVJ01000003">
    <property type="protein sequence ID" value="SCY33555.1"/>
    <property type="molecule type" value="Genomic_DNA"/>
</dbReference>
<comment type="similarity">
    <text evidence="3">Belongs to the prokaryotic molybdopterin-containing oxidoreductase family.</text>
</comment>
<dbReference type="STRING" id="549386.SAMN02927923_01198"/>
<feature type="region of interest" description="Disordered" evidence="10">
    <location>
        <begin position="1"/>
        <end position="35"/>
    </location>
</feature>
<comment type="cofactor">
    <cofactor evidence="2">
        <name>[4Fe-4S] cluster</name>
        <dbReference type="ChEBI" id="CHEBI:49883"/>
    </cofactor>
</comment>